<dbReference type="Proteomes" id="UP000076021">
    <property type="component" value="Chromosome"/>
</dbReference>
<organism evidence="3 4">
    <name type="scientific">Rummeliibacillus stabekisii</name>
    <dbReference type="NCBI Taxonomy" id="241244"/>
    <lineage>
        <taxon>Bacteria</taxon>
        <taxon>Bacillati</taxon>
        <taxon>Bacillota</taxon>
        <taxon>Bacilli</taxon>
        <taxon>Bacillales</taxon>
        <taxon>Caryophanaceae</taxon>
        <taxon>Rummeliibacillus</taxon>
    </lineage>
</organism>
<dbReference type="InterPro" id="IPR059176">
    <property type="entry name" value="UDP-X_N"/>
</dbReference>
<dbReference type="Pfam" id="PF00293">
    <property type="entry name" value="NUDIX"/>
    <property type="match status" value="1"/>
</dbReference>
<comment type="similarity">
    <text evidence="1">Belongs to the Nudix hydrolase family.</text>
</comment>
<dbReference type="RefSeq" id="WP_066791879.1">
    <property type="nucleotide sequence ID" value="NZ_CP014806.1"/>
</dbReference>
<name>A0A143HHP9_9BACL</name>
<evidence type="ECO:0000313" key="4">
    <source>
        <dbReference type="Proteomes" id="UP000076021"/>
    </source>
</evidence>
<dbReference type="InterPro" id="IPR015797">
    <property type="entry name" value="NUDIX_hydrolase-like_dom_sf"/>
</dbReference>
<gene>
    <name evidence="3" type="ORF">ATY39_07175</name>
</gene>
<feature type="domain" description="Nudix hydrolase" evidence="2">
    <location>
        <begin position="66"/>
        <end position="194"/>
    </location>
</feature>
<reference evidence="3 4" key="1">
    <citation type="journal article" date="2016" name="Genome Announc.">
        <title>Whole-Genome Sequence of Rummeliibacillus stabekisii Strain PP9 Isolated from Antarctic Soil.</title>
        <authorList>
            <person name="da Mota F.F."/>
            <person name="Vollu R.E."/>
            <person name="Jurelevicius D."/>
            <person name="Seldin L."/>
        </authorList>
    </citation>
    <scope>NUCLEOTIDE SEQUENCE [LARGE SCALE GENOMIC DNA]</scope>
    <source>
        <strain evidence="3 4">PP9</strain>
    </source>
</reference>
<dbReference type="Gene3D" id="3.90.79.10">
    <property type="entry name" value="Nucleoside Triphosphate Pyrophosphohydrolase"/>
    <property type="match status" value="1"/>
</dbReference>
<accession>A0A143HHP9</accession>
<evidence type="ECO:0000256" key="1">
    <source>
        <dbReference type="ARBA" id="ARBA00005582"/>
    </source>
</evidence>
<sequence length="205" mass="23403">MELKWLDWAKQLQSIAQAGLTYSKDTYDMERFELIRNISVEILAKHTNLENELIKELFANETGYQTPKVDIRAVVFRENKILMVRENTDGHWALPGGWGDIGLTPSEVAIKEVKEESGFDVKATKLIAVLDKKCHPHPPSLYHVYKMFIQCEIIGGEPQDGMETSAVEFFEEDELPSLSTARNTETQIQLAFKHLHNPLEPVSFD</sequence>
<evidence type="ECO:0000313" key="3">
    <source>
        <dbReference type="EMBL" id="AMX01036.1"/>
    </source>
</evidence>
<dbReference type="Pfam" id="PF12535">
    <property type="entry name" value="Nudix_N"/>
    <property type="match status" value="1"/>
</dbReference>
<dbReference type="PROSITE" id="PS51462">
    <property type="entry name" value="NUDIX"/>
    <property type="match status" value="1"/>
</dbReference>
<reference evidence="4" key="2">
    <citation type="submission" date="2016-03" db="EMBL/GenBank/DDBJ databases">
        <authorList>
            <person name="Ploux O."/>
        </authorList>
    </citation>
    <scope>NUCLEOTIDE SEQUENCE [LARGE SCALE GENOMIC DNA]</scope>
    <source>
        <strain evidence="4">PP9</strain>
    </source>
</reference>
<dbReference type="SUPFAM" id="SSF55811">
    <property type="entry name" value="Nudix"/>
    <property type="match status" value="1"/>
</dbReference>
<dbReference type="STRING" id="241244.ATY39_07175"/>
<proteinExistence type="inferred from homology"/>
<keyword evidence="4" id="KW-1185">Reference proteome</keyword>
<dbReference type="Gene3D" id="6.10.250.1120">
    <property type="match status" value="1"/>
</dbReference>
<dbReference type="AlphaFoldDB" id="A0A143HHP9"/>
<dbReference type="OrthoDB" id="9804442at2"/>
<dbReference type="PANTHER" id="PTHR43736:SF1">
    <property type="entry name" value="DIHYDRONEOPTERIN TRIPHOSPHATE DIPHOSPHATASE"/>
    <property type="match status" value="1"/>
</dbReference>
<dbReference type="KEGG" id="rst:ATY39_07175"/>
<protein>
    <submittedName>
        <fullName evidence="3">ADP-ribose pyrophosphatase</fullName>
    </submittedName>
</protein>
<dbReference type="EMBL" id="CP014806">
    <property type="protein sequence ID" value="AMX01036.1"/>
    <property type="molecule type" value="Genomic_DNA"/>
</dbReference>
<dbReference type="InterPro" id="IPR000086">
    <property type="entry name" value="NUDIX_hydrolase_dom"/>
</dbReference>
<dbReference type="CDD" id="cd04672">
    <property type="entry name" value="NUDIX_CDP-Chase_like"/>
    <property type="match status" value="1"/>
</dbReference>
<dbReference type="PANTHER" id="PTHR43736">
    <property type="entry name" value="ADP-RIBOSE PYROPHOSPHATASE"/>
    <property type="match status" value="1"/>
</dbReference>
<evidence type="ECO:0000259" key="2">
    <source>
        <dbReference type="PROSITE" id="PS51462"/>
    </source>
</evidence>